<sequence length="43" mass="4956">MRARPRPRMMVRKMSSSGGEPMVWGISSSSCWTVSKRRKEQSL</sequence>
<evidence type="ECO:0000313" key="2">
    <source>
        <dbReference type="EMBL" id="MBX54917.1"/>
    </source>
</evidence>
<protein>
    <submittedName>
        <fullName evidence="2">Uncharacterized protein</fullName>
    </submittedName>
</protein>
<evidence type="ECO:0000256" key="1">
    <source>
        <dbReference type="SAM" id="MobiDB-lite"/>
    </source>
</evidence>
<dbReference type="AlphaFoldDB" id="A0A2P2PJL9"/>
<feature type="region of interest" description="Disordered" evidence="1">
    <location>
        <begin position="1"/>
        <end position="22"/>
    </location>
</feature>
<reference evidence="2" key="1">
    <citation type="submission" date="2018-02" db="EMBL/GenBank/DDBJ databases">
        <title>Rhizophora mucronata_Transcriptome.</title>
        <authorList>
            <person name="Meera S.P."/>
            <person name="Sreeshan A."/>
            <person name="Augustine A."/>
        </authorList>
    </citation>
    <scope>NUCLEOTIDE SEQUENCE</scope>
    <source>
        <tissue evidence="2">Leaf</tissue>
    </source>
</reference>
<accession>A0A2P2PJL9</accession>
<organism evidence="2">
    <name type="scientific">Rhizophora mucronata</name>
    <name type="common">Asiatic mangrove</name>
    <dbReference type="NCBI Taxonomy" id="61149"/>
    <lineage>
        <taxon>Eukaryota</taxon>
        <taxon>Viridiplantae</taxon>
        <taxon>Streptophyta</taxon>
        <taxon>Embryophyta</taxon>
        <taxon>Tracheophyta</taxon>
        <taxon>Spermatophyta</taxon>
        <taxon>Magnoliopsida</taxon>
        <taxon>eudicotyledons</taxon>
        <taxon>Gunneridae</taxon>
        <taxon>Pentapetalae</taxon>
        <taxon>rosids</taxon>
        <taxon>fabids</taxon>
        <taxon>Malpighiales</taxon>
        <taxon>Rhizophoraceae</taxon>
        <taxon>Rhizophora</taxon>
    </lineage>
</organism>
<dbReference type="PROSITE" id="PS51257">
    <property type="entry name" value="PROKAR_LIPOPROTEIN"/>
    <property type="match status" value="1"/>
</dbReference>
<dbReference type="EMBL" id="GGEC01074433">
    <property type="protein sequence ID" value="MBX54917.1"/>
    <property type="molecule type" value="Transcribed_RNA"/>
</dbReference>
<name>A0A2P2PJL9_RHIMU</name>
<proteinExistence type="predicted"/>
<feature type="compositionally biased region" description="Basic residues" evidence="1">
    <location>
        <begin position="1"/>
        <end position="11"/>
    </location>
</feature>